<dbReference type="PROSITE" id="PS50071">
    <property type="entry name" value="HOMEOBOX_2"/>
    <property type="match status" value="1"/>
</dbReference>
<reference evidence="5 6" key="1">
    <citation type="submission" date="2017-09" db="EMBL/GenBank/DDBJ databases">
        <title>WGS assembly of Aquilegia coerulea Goldsmith.</title>
        <authorList>
            <person name="Hodges S."/>
            <person name="Kramer E."/>
            <person name="Nordborg M."/>
            <person name="Tomkins J."/>
            <person name="Borevitz J."/>
            <person name="Derieg N."/>
            <person name="Yan J."/>
            <person name="Mihaltcheva S."/>
            <person name="Hayes R.D."/>
            <person name="Rokhsar D."/>
        </authorList>
    </citation>
    <scope>NUCLEOTIDE SEQUENCE [LARGE SCALE GENOMIC DNA]</scope>
    <source>
        <strain evidence="6">cv. Goldsmith</strain>
    </source>
</reference>
<dbReference type="Pfam" id="PF25246">
    <property type="entry name" value="Nodulin_N"/>
    <property type="match status" value="2"/>
</dbReference>
<dbReference type="GO" id="GO:0005634">
    <property type="term" value="C:nucleus"/>
    <property type="evidence" value="ECO:0007669"/>
    <property type="project" value="UniProtKB-SubCell"/>
</dbReference>
<gene>
    <name evidence="5" type="ORF">AQUCO_00400623v1</name>
</gene>
<dbReference type="InterPro" id="IPR001356">
    <property type="entry name" value="HD"/>
</dbReference>
<feature type="compositionally biased region" description="Basic and acidic residues" evidence="3">
    <location>
        <begin position="627"/>
        <end position="636"/>
    </location>
</feature>
<dbReference type="OrthoDB" id="2020792at2759"/>
<dbReference type="Proteomes" id="UP000230069">
    <property type="component" value="Unassembled WGS sequence"/>
</dbReference>
<organism evidence="5 6">
    <name type="scientific">Aquilegia coerulea</name>
    <name type="common">Rocky mountain columbine</name>
    <dbReference type="NCBI Taxonomy" id="218851"/>
    <lineage>
        <taxon>Eukaryota</taxon>
        <taxon>Viridiplantae</taxon>
        <taxon>Streptophyta</taxon>
        <taxon>Embryophyta</taxon>
        <taxon>Tracheophyta</taxon>
        <taxon>Spermatophyta</taxon>
        <taxon>Magnoliopsida</taxon>
        <taxon>Ranunculales</taxon>
        <taxon>Ranunculaceae</taxon>
        <taxon>Thalictroideae</taxon>
        <taxon>Aquilegia</taxon>
    </lineage>
</organism>
<keyword evidence="2" id="KW-0238">DNA-binding</keyword>
<dbReference type="GO" id="GO:0003697">
    <property type="term" value="F:single-stranded DNA binding"/>
    <property type="evidence" value="ECO:0007669"/>
    <property type="project" value="InterPro"/>
</dbReference>
<evidence type="ECO:0000259" key="4">
    <source>
        <dbReference type="PROSITE" id="PS50071"/>
    </source>
</evidence>
<evidence type="ECO:0000256" key="2">
    <source>
        <dbReference type="PROSITE-ProRule" id="PRU00108"/>
    </source>
</evidence>
<dbReference type="GO" id="GO:0009908">
    <property type="term" value="P:flower development"/>
    <property type="evidence" value="ECO:0007669"/>
    <property type="project" value="InterPro"/>
</dbReference>
<evidence type="ECO:0000313" key="6">
    <source>
        <dbReference type="Proteomes" id="UP000230069"/>
    </source>
</evidence>
<dbReference type="STRING" id="218851.A0A2G5EVW4"/>
<protein>
    <recommendedName>
        <fullName evidence="4">Homeobox domain-containing protein</fullName>
    </recommendedName>
</protein>
<dbReference type="EMBL" id="KZ305021">
    <property type="protein sequence ID" value="PIA59876.1"/>
    <property type="molecule type" value="Genomic_DNA"/>
</dbReference>
<dbReference type="InterPro" id="IPR039325">
    <property type="entry name" value="NDX"/>
</dbReference>
<keyword evidence="2" id="KW-0371">Homeobox</keyword>
<dbReference type="InterPro" id="IPR057287">
    <property type="entry name" value="Ndx_N"/>
</dbReference>
<feature type="region of interest" description="Disordered" evidence="3">
    <location>
        <begin position="761"/>
        <end position="823"/>
    </location>
</feature>
<dbReference type="PANTHER" id="PTHR35743">
    <property type="entry name" value="NODULIN HOMEOBOX"/>
    <property type="match status" value="1"/>
</dbReference>
<keyword evidence="2" id="KW-0539">Nucleus</keyword>
<feature type="compositionally biased region" description="Polar residues" evidence="3">
    <location>
        <begin position="609"/>
        <end position="623"/>
    </location>
</feature>
<feature type="compositionally biased region" description="Basic and acidic residues" evidence="3">
    <location>
        <begin position="665"/>
        <end position="684"/>
    </location>
</feature>
<evidence type="ECO:0000256" key="3">
    <source>
        <dbReference type="SAM" id="MobiDB-lite"/>
    </source>
</evidence>
<comment type="subcellular location">
    <subcellularLocation>
        <location evidence="1 2">Nucleus</location>
    </subcellularLocation>
</comment>
<dbReference type="FunCoup" id="A0A2G5EVW4">
    <property type="interactions" value="1614"/>
</dbReference>
<dbReference type="InParanoid" id="A0A2G5EVW4"/>
<evidence type="ECO:0000313" key="5">
    <source>
        <dbReference type="EMBL" id="PIA59876.1"/>
    </source>
</evidence>
<dbReference type="PANTHER" id="PTHR35743:SF1">
    <property type="entry name" value="NODULIN HOMEOBOX"/>
    <property type="match status" value="1"/>
</dbReference>
<feature type="compositionally biased region" description="Basic and acidic residues" evidence="3">
    <location>
        <begin position="585"/>
        <end position="608"/>
    </location>
</feature>
<dbReference type="AlphaFoldDB" id="A0A2G5EVW4"/>
<dbReference type="InterPro" id="IPR056559">
    <property type="entry name" value="NDX_C"/>
</dbReference>
<feature type="DNA-binding region" description="Homeobox" evidence="2">
    <location>
        <begin position="694"/>
        <end position="760"/>
    </location>
</feature>
<keyword evidence="6" id="KW-1185">Reference proteome</keyword>
<evidence type="ECO:0000256" key="1">
    <source>
        <dbReference type="ARBA" id="ARBA00004123"/>
    </source>
</evidence>
<feature type="region of interest" description="Disordered" evidence="3">
    <location>
        <begin position="573"/>
        <end position="703"/>
    </location>
</feature>
<accession>A0A2G5EVW4</accession>
<feature type="domain" description="Homeobox" evidence="4">
    <location>
        <begin position="692"/>
        <end position="759"/>
    </location>
</feature>
<feature type="compositionally biased region" description="Polar residues" evidence="3">
    <location>
        <begin position="799"/>
        <end position="810"/>
    </location>
</feature>
<sequence length="940" mass="105457">MISNMRHAREEPTWVIDQPIDLNSVVEELHGLNSQEISKLLRDSENYTLQRCTEGGSVIQIEMEKLARCLPVHLIAVLVSSDADNNRLQYLLRGFRLLHSFCELASRHPKLEQILLEEVRITEQIMDLMFYTVVVLARYKQDNHAAHYFPFLHSTLVACSFYLLTSYISSQWKDLVQVLLAHPEVDLFMDAAFNAVRIDVIFLRIKLSAAKTDVLCQSNPTAVERSAHILCQQCEASLQFLHSLCEQKVFRERLLKNKELCKNGGILLLVQAVLNLDAQHFRETSKLSASVSRMKSKVLSILLQLCEIESISYLDEVASSPRSMQVAKFVALEVLKLMKTAFGRKKQLDDCGESSFPRGLVLLNTMRLADIFSDDSNLRYYITTNTVVEEDASLEYDSFTAAGAVFVLLSTGFETSKETTMECSFNLKNLPQISYAQQKTSLLVKIIANLHCFVPNICEEEERDLFFNKFLECLGMELPKSSAGFPLNSNAENGAIVCKNMASLLDYASCLVPTFLNEDDVHLISKFFKELQSSVTSKTEGNMGQEQNQDEKVKCSLVSDKFSNFDAGECNQETQSGGYGSSSSRKLDAKKQEVPLDYRKSDYPKEGTSESLVYQDNVMTETGASEPLKDVDKDPGNVETSGSEASPIRGKDSLDQLLDNGDCSKLAEHSEGKFKEVEGNDKSETTNGGDKQQRKRKRNIMNDKQITLIERALLDEPEMQRNAGSLQSWADKLSAHGSELTSSQLKNWLNNRKAKLARFAKETRAPSDGENSFMDKLGGLGQGHFYDSPESPSEELYVPSTTRRGSNQGTPKGDVRLRTGSSETSEVVGTDFAAQQNMHINSMSMRYVRFERGQYVCLLDKEGKEIGKGKVYQVEGFWHGNCLEEVGTCVVDITELKVERKTRLQNPSETAGTTFEEAEIKNGVMRVAWDANNIIMLPLL</sequence>
<proteinExistence type="predicted"/>
<dbReference type="Pfam" id="PF24426">
    <property type="entry name" value="HTH_NDX"/>
    <property type="match status" value="1"/>
</dbReference>
<feature type="compositionally biased region" description="Polar residues" evidence="3">
    <location>
        <begin position="573"/>
        <end position="584"/>
    </location>
</feature>
<name>A0A2G5EVW4_AQUCA</name>
<dbReference type="InterPro" id="IPR056560">
    <property type="entry name" value="HTH_NDX"/>
</dbReference>
<dbReference type="Pfam" id="PF24679">
    <property type="entry name" value="Nodulin_C"/>
    <property type="match status" value="1"/>
</dbReference>